<evidence type="ECO:0000259" key="2">
    <source>
        <dbReference type="Pfam" id="PF14016"/>
    </source>
</evidence>
<dbReference type="EMBL" id="BAAAZA010000011">
    <property type="protein sequence ID" value="GAA3872705.1"/>
    <property type="molecule type" value="Genomic_DNA"/>
</dbReference>
<accession>A0ABP7KCB3</accession>
<feature type="signal peptide" evidence="1">
    <location>
        <begin position="1"/>
        <end position="33"/>
    </location>
</feature>
<feature type="chain" id="PRO_5047083745" description="DUF4232 domain-containing protein" evidence="1">
    <location>
        <begin position="34"/>
        <end position="179"/>
    </location>
</feature>
<protein>
    <recommendedName>
        <fullName evidence="2">DUF4232 domain-containing protein</fullName>
    </recommendedName>
</protein>
<evidence type="ECO:0000313" key="4">
    <source>
        <dbReference type="Proteomes" id="UP001501563"/>
    </source>
</evidence>
<dbReference type="Pfam" id="PF14016">
    <property type="entry name" value="DUF4232"/>
    <property type="match status" value="1"/>
</dbReference>
<comment type="caution">
    <text evidence="3">The sequence shown here is derived from an EMBL/GenBank/DDBJ whole genome shotgun (WGS) entry which is preliminary data.</text>
</comment>
<dbReference type="Proteomes" id="UP001501563">
    <property type="component" value="Unassembled WGS sequence"/>
</dbReference>
<reference evidence="4" key="1">
    <citation type="journal article" date="2019" name="Int. J. Syst. Evol. Microbiol.">
        <title>The Global Catalogue of Microorganisms (GCM) 10K type strain sequencing project: providing services to taxonomists for standard genome sequencing and annotation.</title>
        <authorList>
            <consortium name="The Broad Institute Genomics Platform"/>
            <consortium name="The Broad Institute Genome Sequencing Center for Infectious Disease"/>
            <person name="Wu L."/>
            <person name="Ma J."/>
        </authorList>
    </citation>
    <scope>NUCLEOTIDE SEQUENCE [LARGE SCALE GENOMIC DNA]</scope>
    <source>
        <strain evidence="4">JCM 16578</strain>
    </source>
</reference>
<evidence type="ECO:0000313" key="3">
    <source>
        <dbReference type="EMBL" id="GAA3872705.1"/>
    </source>
</evidence>
<evidence type="ECO:0000256" key="1">
    <source>
        <dbReference type="SAM" id="SignalP"/>
    </source>
</evidence>
<organism evidence="3 4">
    <name type="scientific">Streptomyces lannensis</name>
    <dbReference type="NCBI Taxonomy" id="766498"/>
    <lineage>
        <taxon>Bacteria</taxon>
        <taxon>Bacillati</taxon>
        <taxon>Actinomycetota</taxon>
        <taxon>Actinomycetes</taxon>
        <taxon>Kitasatosporales</taxon>
        <taxon>Streptomycetaceae</taxon>
        <taxon>Streptomyces</taxon>
    </lineage>
</organism>
<sequence length="179" mass="18055">MHIVTTQRTFMRTLHVRLSAAAFATALALTACGSGGDGGKDADPAACRIGVEVGPGNAATSPGDTGNVPVTLTNRDSKQCTLKGFPAIELRDGDSAWTVPAEEGAKPAEVTLQKDETATFTITYVRGDGGSDSAPVTTVKIDVPGAGDTGGHPWSYGDVALKGAKAPDASVSAVQVAGD</sequence>
<proteinExistence type="predicted"/>
<gene>
    <name evidence="3" type="ORF">GCM10022207_42810</name>
</gene>
<keyword evidence="4" id="KW-1185">Reference proteome</keyword>
<name>A0ABP7KCB3_9ACTN</name>
<dbReference type="InterPro" id="IPR025326">
    <property type="entry name" value="DUF4232"/>
</dbReference>
<keyword evidence="1" id="KW-0732">Signal</keyword>
<feature type="domain" description="DUF4232" evidence="2">
    <location>
        <begin position="51"/>
        <end position="174"/>
    </location>
</feature>